<keyword evidence="1" id="KW-0732">Signal</keyword>
<keyword evidence="4" id="KW-1185">Reference proteome</keyword>
<gene>
    <name evidence="3" type="ORF">GCM10023093_30340</name>
</gene>
<name>A0ABP8NR22_9BACT</name>
<dbReference type="InterPro" id="IPR008964">
    <property type="entry name" value="Invasin/intimin_cell_adhesion"/>
</dbReference>
<dbReference type="Pfam" id="PF18962">
    <property type="entry name" value="Por_Secre_tail"/>
    <property type="match status" value="1"/>
</dbReference>
<comment type="caution">
    <text evidence="3">The sequence shown here is derived from an EMBL/GenBank/DDBJ whole genome shotgun (WGS) entry which is preliminary data.</text>
</comment>
<evidence type="ECO:0000313" key="3">
    <source>
        <dbReference type="EMBL" id="GAA4469978.1"/>
    </source>
</evidence>
<evidence type="ECO:0000256" key="1">
    <source>
        <dbReference type="SAM" id="SignalP"/>
    </source>
</evidence>
<dbReference type="Gene3D" id="2.60.40.1080">
    <property type="match status" value="2"/>
</dbReference>
<dbReference type="InterPro" id="IPR026444">
    <property type="entry name" value="Secre_tail"/>
</dbReference>
<dbReference type="Gene3D" id="2.160.20.10">
    <property type="entry name" value="Single-stranded right-handed beta-helix, Pectin lyase-like"/>
    <property type="match status" value="1"/>
</dbReference>
<dbReference type="RefSeq" id="WP_345085152.1">
    <property type="nucleotide sequence ID" value="NZ_BAABFA010000024.1"/>
</dbReference>
<evidence type="ECO:0000259" key="2">
    <source>
        <dbReference type="Pfam" id="PF18962"/>
    </source>
</evidence>
<dbReference type="InterPro" id="IPR011050">
    <property type="entry name" value="Pectin_lyase_fold/virulence"/>
</dbReference>
<dbReference type="SUPFAM" id="SSF51126">
    <property type="entry name" value="Pectin lyase-like"/>
    <property type="match status" value="1"/>
</dbReference>
<protein>
    <recommendedName>
        <fullName evidence="2">Secretion system C-terminal sorting domain-containing protein</fullName>
    </recommendedName>
</protein>
<accession>A0ABP8NR22</accession>
<proteinExistence type="predicted"/>
<evidence type="ECO:0000313" key="4">
    <source>
        <dbReference type="Proteomes" id="UP001500067"/>
    </source>
</evidence>
<dbReference type="NCBIfam" id="TIGR04183">
    <property type="entry name" value="Por_Secre_tail"/>
    <property type="match status" value="1"/>
</dbReference>
<sequence length="1530" mass="155565">MSKTFINSVGKMMRYAAVGALLLSAAVRSQAQVTVTATAGTLGPTVYTQLRLAFNAINAGTHQGAITISITANTAETNQAQLNPPTAPANYTSVLIKPAAATTPTISGSFNGGIIFLRGASNVTIDGSNTAGGTTRDLTIVNNLAAGTIAGIRFGSASVTVGNTNNVVKNCNVRCSAVANGMAILSATGGAATAPFAIAEAPNSNNTIQNNALSSAQLGFYAYGPAGTDQNWTVTRNVISGTGFGGVHVNNGTGTVISENDISNVSINGTSPTSGITLSFEAQNTTIRGNKIANISSISNAGAHGMYFDVNTTSNNVNVYNNFILNPNAPANATLVFNGHGIYMDLGNGFNIHHNTIQLATNSGAGATNGCVVLEPYAPLGGLPNGSVNFRDNILSNTQTTGNRYGLYSISPSTVFSAIDYNDYVATSTNLGFIAGVARTTIAQVQAGFGGNVNSINFPPLFVSGTDLHLQTVVGNAPLIAGVAITTPAITTDIDNELRHNVTPTIGAHEILNKITYTNLANTCSDGNITLTPVTIESKLGITTAGALAPRIYFRKGAGPWFSAAGTLLSGTATNSQWSFIITPATMGGVTAGDVISYYVIAQTAVGPTLVFSSPLAGLAATDVNTVTSAPTTPNTYTVNVVYLTGLTTSQQLCYSTTAQSAPYAYTGSIGTPSQYTLTWSPAGPTDVAAFTALPAGSVNVAVPGSTAVNLYTGTLTVRNPTTTCARTYTLSLTINPVPTSIVGPANICQGSSSVYTSSPGTGNWTSSNLAVGTVGATTGVVTGMAPGTTTISYTLPSGCATGTTVTVAAPPAAISGAGAICPMNTLTLTNTTVGGTWSTTSPTATVNATSGVVTGVAAGTATISYNVTGCLPTTAVVTVNSAPNAITGTMYACVGFTTTLSTTSTGGTWSSSNTAVATIGSNTGVVSAISAGSSVITYKFTSTSCFTTNTVTVFPPPDTITGPYVICQGLTDTLKNTVAGGTWSSNLPGVVMIHPTTGVITGVAASGTAIITYTLGTGCQKFRIMTVSTAPTAITGPGNVICSETFLPLGNGTPGGTWTSSNTAVGTVSPTGVVYGVAGGTVSISYHTLACNNVTYTITVNQTPPPIGGGITVCDGSSTTTITNSMPGGVWSISGPGASITPTGVVSGLVVGGTYVSTYTIPSTGCFRNAPIIVDTLPAPITGPDSVCMGASVTLSTASTGGLWSSNNASIASIVATTGVVTGVNYGVTTITYAAVSGCNRTKNFKVRTPLAASVTITRTPNIDTLCAGTPVTFTAHHVNGGAAPTFEWQKFGVTEVAGPDSVYTYIPIHGDVISVFMMYSTDVCSYPAPAYANIPLNIYPNVSPVVSISTTSPTTIAYIGQVVTFFAEVTTAGAAPTYQWYVDEAAVPGATNSSYARAIYNNDVVYCRVNGTPACETGYWATSNSITIQGDYLGVSGTVRNSTDLTLFPNPNNGSFKLTGTLNVTENTNTTFDVMNVLGQVVHTGKLNVKNGKVDQDITIGSHLSAGAYILRVNSDTENKMFHFVISE</sequence>
<feature type="signal peptide" evidence="1">
    <location>
        <begin position="1"/>
        <end position="31"/>
    </location>
</feature>
<feature type="chain" id="PRO_5046658427" description="Secretion system C-terminal sorting domain-containing protein" evidence="1">
    <location>
        <begin position="32"/>
        <end position="1530"/>
    </location>
</feature>
<feature type="domain" description="Secretion system C-terminal sorting" evidence="2">
    <location>
        <begin position="1449"/>
        <end position="1527"/>
    </location>
</feature>
<organism evidence="3 4">
    <name type="scientific">Nemorincola caseinilytica</name>
    <dbReference type="NCBI Taxonomy" id="2054315"/>
    <lineage>
        <taxon>Bacteria</taxon>
        <taxon>Pseudomonadati</taxon>
        <taxon>Bacteroidota</taxon>
        <taxon>Chitinophagia</taxon>
        <taxon>Chitinophagales</taxon>
        <taxon>Chitinophagaceae</taxon>
        <taxon>Nemorincola</taxon>
    </lineage>
</organism>
<dbReference type="InterPro" id="IPR006626">
    <property type="entry name" value="PbH1"/>
</dbReference>
<dbReference type="Proteomes" id="UP001500067">
    <property type="component" value="Unassembled WGS sequence"/>
</dbReference>
<reference evidence="4" key="1">
    <citation type="journal article" date="2019" name="Int. J. Syst. Evol. Microbiol.">
        <title>The Global Catalogue of Microorganisms (GCM) 10K type strain sequencing project: providing services to taxonomists for standard genome sequencing and annotation.</title>
        <authorList>
            <consortium name="The Broad Institute Genomics Platform"/>
            <consortium name="The Broad Institute Genome Sequencing Center for Infectious Disease"/>
            <person name="Wu L."/>
            <person name="Ma J."/>
        </authorList>
    </citation>
    <scope>NUCLEOTIDE SEQUENCE [LARGE SCALE GENOMIC DNA]</scope>
    <source>
        <strain evidence="4">JCM 32105</strain>
    </source>
</reference>
<dbReference type="SMART" id="SM00710">
    <property type="entry name" value="PbH1"/>
    <property type="match status" value="9"/>
</dbReference>
<dbReference type="EMBL" id="BAABFA010000024">
    <property type="protein sequence ID" value="GAA4469978.1"/>
    <property type="molecule type" value="Genomic_DNA"/>
</dbReference>
<dbReference type="InterPro" id="IPR012334">
    <property type="entry name" value="Pectin_lyas_fold"/>
</dbReference>
<dbReference type="SUPFAM" id="SSF49373">
    <property type="entry name" value="Invasin/intimin cell-adhesion fragments"/>
    <property type="match status" value="1"/>
</dbReference>